<reference evidence="1 2" key="1">
    <citation type="submission" date="2012-02" db="EMBL/GenBank/DDBJ databases">
        <title>The Genome Sequence of Parabacteroides johnsonii CL02T12C29.</title>
        <authorList>
            <consortium name="The Broad Institute Genome Sequencing Platform"/>
            <person name="Earl A."/>
            <person name="Ward D."/>
            <person name="Feldgarden M."/>
            <person name="Gevers D."/>
            <person name="Zitomersky N.L."/>
            <person name="Coyne M.J."/>
            <person name="Comstock L.E."/>
            <person name="Young S.K."/>
            <person name="Zeng Q."/>
            <person name="Gargeya S."/>
            <person name="Fitzgerald M."/>
            <person name="Haas B."/>
            <person name="Abouelleil A."/>
            <person name="Alvarado L."/>
            <person name="Arachchi H.M."/>
            <person name="Berlin A."/>
            <person name="Chapman S.B."/>
            <person name="Gearin G."/>
            <person name="Goldberg J."/>
            <person name="Griggs A."/>
            <person name="Gujja S."/>
            <person name="Hansen M."/>
            <person name="Heiman D."/>
            <person name="Howarth C."/>
            <person name="Larimer J."/>
            <person name="Lui A."/>
            <person name="MacDonald P.J.P."/>
            <person name="McCowen C."/>
            <person name="Montmayeur A."/>
            <person name="Murphy C."/>
            <person name="Neiman D."/>
            <person name="Pearson M."/>
            <person name="Priest M."/>
            <person name="Roberts A."/>
            <person name="Saif S."/>
            <person name="Shea T."/>
            <person name="Sisk P."/>
            <person name="Stolte C."/>
            <person name="Sykes S."/>
            <person name="Wortman J."/>
            <person name="Nusbaum C."/>
            <person name="Birren B."/>
        </authorList>
    </citation>
    <scope>NUCLEOTIDE SEQUENCE [LARGE SCALE GENOMIC DNA]</scope>
    <source>
        <strain evidence="1 2">CL02T12C29</strain>
    </source>
</reference>
<protein>
    <submittedName>
        <fullName evidence="1">Uncharacterized protein</fullName>
    </submittedName>
</protein>
<dbReference type="EMBL" id="AGZP01000027">
    <property type="protein sequence ID" value="EKN07533.1"/>
    <property type="molecule type" value="Genomic_DNA"/>
</dbReference>
<evidence type="ECO:0000313" key="1">
    <source>
        <dbReference type="EMBL" id="EKN07533.1"/>
    </source>
</evidence>
<organism evidence="1 2">
    <name type="scientific">Parabacteroides johnsonii CL02T12C29</name>
    <dbReference type="NCBI Taxonomy" id="999419"/>
    <lineage>
        <taxon>Bacteria</taxon>
        <taxon>Pseudomonadati</taxon>
        <taxon>Bacteroidota</taxon>
        <taxon>Bacteroidia</taxon>
        <taxon>Bacteroidales</taxon>
        <taxon>Tannerellaceae</taxon>
        <taxon>Parabacteroides</taxon>
    </lineage>
</organism>
<evidence type="ECO:0000313" key="2">
    <source>
        <dbReference type="Proteomes" id="UP000001218"/>
    </source>
</evidence>
<dbReference type="RefSeq" id="WP_008157404.1">
    <property type="nucleotide sequence ID" value="NZ_JH976467.1"/>
</dbReference>
<sequence length="58" mass="6949">MPIVIKEIHIRTVVERRIVTEEDVSEEIIRKIENRVVDKLSARENGQPDARRQTRRNR</sequence>
<name>K5ZVS7_9BACT</name>
<dbReference type="HOGENOM" id="CLU_2937406_0_0_10"/>
<accession>K5ZVS7</accession>
<comment type="caution">
    <text evidence="1">The sequence shown here is derived from an EMBL/GenBank/DDBJ whole genome shotgun (WGS) entry which is preliminary data.</text>
</comment>
<dbReference type="PATRIC" id="fig|999419.3.peg.2714"/>
<dbReference type="Proteomes" id="UP000001218">
    <property type="component" value="Unassembled WGS sequence"/>
</dbReference>
<dbReference type="AlphaFoldDB" id="K5ZVS7"/>
<gene>
    <name evidence="1" type="ORF">HMPREF1077_02645</name>
</gene>
<proteinExistence type="predicted"/>
<dbReference type="eggNOG" id="ENOG502ZKBT">
    <property type="taxonomic scope" value="Bacteria"/>
</dbReference>